<sequence>MGVPVTVSWRGEPRHRLVTIGDSLTQGFQSGAVFLTDLSYPALIARELGCADTFRCPSYNGRGG</sequence>
<comment type="caution">
    <text evidence="1">The sequence shown here is derived from an EMBL/GenBank/DDBJ whole genome shotgun (WGS) entry which is preliminary data.</text>
</comment>
<gene>
    <name evidence="1" type="ORF">KDA82_39565</name>
</gene>
<dbReference type="AlphaFoldDB" id="A0A8T4J3F9"/>
<dbReference type="SUPFAM" id="SSF52266">
    <property type="entry name" value="SGNH hydrolase"/>
    <property type="match status" value="1"/>
</dbReference>
<accession>A0A8T4J3F9</accession>
<evidence type="ECO:0000313" key="1">
    <source>
        <dbReference type="EMBL" id="MBR7678939.1"/>
    </source>
</evidence>
<reference evidence="1" key="1">
    <citation type="submission" date="2021-04" db="EMBL/GenBank/DDBJ databases">
        <title>Sequencing of actinobacteria type strains.</title>
        <authorList>
            <person name="Nguyen G.-S."/>
            <person name="Wentzel A."/>
        </authorList>
    </citation>
    <scope>NUCLEOTIDE SEQUENCE</scope>
    <source>
        <strain evidence="1">DSM 42095</strain>
    </source>
</reference>
<proteinExistence type="predicted"/>
<organism evidence="1 2">
    <name type="scientific">Streptomyces daliensis</name>
    <dbReference type="NCBI Taxonomy" id="299421"/>
    <lineage>
        <taxon>Bacteria</taxon>
        <taxon>Bacillati</taxon>
        <taxon>Actinomycetota</taxon>
        <taxon>Actinomycetes</taxon>
        <taxon>Kitasatosporales</taxon>
        <taxon>Streptomycetaceae</taxon>
        <taxon>Streptomyces</taxon>
    </lineage>
</organism>
<dbReference type="EMBL" id="JAGSMN010002043">
    <property type="protein sequence ID" value="MBR7678939.1"/>
    <property type="molecule type" value="Genomic_DNA"/>
</dbReference>
<feature type="non-terminal residue" evidence="1">
    <location>
        <position position="64"/>
    </location>
</feature>
<keyword evidence="2" id="KW-1185">Reference proteome</keyword>
<dbReference type="Proteomes" id="UP000675554">
    <property type="component" value="Unassembled WGS sequence"/>
</dbReference>
<evidence type="ECO:0000313" key="2">
    <source>
        <dbReference type="Proteomes" id="UP000675554"/>
    </source>
</evidence>
<name>A0A8T4J3F9_9ACTN</name>
<protein>
    <submittedName>
        <fullName evidence="1">Uncharacterized protein</fullName>
    </submittedName>
</protein>